<protein>
    <submittedName>
        <fullName evidence="9">YicC family protein</fullName>
    </submittedName>
</protein>
<evidence type="ECO:0000256" key="3">
    <source>
        <dbReference type="ARBA" id="ARBA00022759"/>
    </source>
</evidence>
<reference evidence="9" key="1">
    <citation type="journal article" date="2020" name="mSystems">
        <title>Genome- and Community-Level Interaction Insights into Carbon Utilization and Element Cycling Functions of Hydrothermarchaeota in Hydrothermal Sediment.</title>
        <authorList>
            <person name="Zhou Z."/>
            <person name="Liu Y."/>
            <person name="Xu W."/>
            <person name="Pan J."/>
            <person name="Luo Z.H."/>
            <person name="Li M."/>
        </authorList>
    </citation>
    <scope>NUCLEOTIDE SEQUENCE [LARGE SCALE GENOMIC DNA]</scope>
    <source>
        <strain evidence="9">SpSt-788</strain>
    </source>
</reference>
<dbReference type="PANTHER" id="PTHR30636">
    <property type="entry name" value="UPF0701 PROTEIN YICC"/>
    <property type="match status" value="1"/>
</dbReference>
<dbReference type="PANTHER" id="PTHR30636:SF3">
    <property type="entry name" value="UPF0701 PROTEIN YICC"/>
    <property type="match status" value="1"/>
</dbReference>
<evidence type="ECO:0000256" key="4">
    <source>
        <dbReference type="ARBA" id="ARBA00022801"/>
    </source>
</evidence>
<gene>
    <name evidence="9" type="ORF">ENV75_06350</name>
</gene>
<evidence type="ECO:0000259" key="7">
    <source>
        <dbReference type="Pfam" id="PF03755"/>
    </source>
</evidence>
<dbReference type="InterPro" id="IPR005229">
    <property type="entry name" value="YicC/YloC-like"/>
</dbReference>
<dbReference type="GO" id="GO:0004521">
    <property type="term" value="F:RNA endonuclease activity"/>
    <property type="evidence" value="ECO:0007669"/>
    <property type="project" value="InterPro"/>
</dbReference>
<dbReference type="NCBIfam" id="TIGR00255">
    <property type="entry name" value="YicC/YloC family endoribonuclease"/>
    <property type="match status" value="1"/>
</dbReference>
<evidence type="ECO:0000256" key="5">
    <source>
        <dbReference type="ARBA" id="ARBA00035648"/>
    </source>
</evidence>
<evidence type="ECO:0000256" key="6">
    <source>
        <dbReference type="SAM" id="Coils"/>
    </source>
</evidence>
<evidence type="ECO:0000256" key="1">
    <source>
        <dbReference type="ARBA" id="ARBA00001968"/>
    </source>
</evidence>
<feature type="coiled-coil region" evidence="6">
    <location>
        <begin position="148"/>
        <end position="228"/>
    </location>
</feature>
<accession>A0A7C4EN23</accession>
<keyword evidence="4" id="KW-0378">Hydrolase</keyword>
<feature type="domain" description="Endoribonuclease YicC-like C-terminal" evidence="8">
    <location>
        <begin position="170"/>
        <end position="283"/>
    </location>
</feature>
<feature type="domain" description="Endoribonuclease YicC-like N-terminal" evidence="7">
    <location>
        <begin position="2"/>
        <end position="148"/>
    </location>
</feature>
<name>A0A7C4EN23_9BACT</name>
<evidence type="ECO:0000313" key="9">
    <source>
        <dbReference type="EMBL" id="HGH00048.1"/>
    </source>
</evidence>
<dbReference type="AlphaFoldDB" id="A0A7C4EN23"/>
<organism evidence="9">
    <name type="scientific">Thermodesulfovibrio aggregans</name>
    <dbReference type="NCBI Taxonomy" id="86166"/>
    <lineage>
        <taxon>Bacteria</taxon>
        <taxon>Pseudomonadati</taxon>
        <taxon>Nitrospirota</taxon>
        <taxon>Thermodesulfovibrionia</taxon>
        <taxon>Thermodesulfovibrionales</taxon>
        <taxon>Thermodesulfovibrionaceae</taxon>
        <taxon>Thermodesulfovibrio</taxon>
    </lineage>
</organism>
<dbReference type="GO" id="GO:0016787">
    <property type="term" value="F:hydrolase activity"/>
    <property type="evidence" value="ECO:0007669"/>
    <property type="project" value="UniProtKB-KW"/>
</dbReference>
<dbReference type="InterPro" id="IPR013527">
    <property type="entry name" value="YicC-like_N"/>
</dbReference>
<evidence type="ECO:0000256" key="2">
    <source>
        <dbReference type="ARBA" id="ARBA00022722"/>
    </source>
</evidence>
<comment type="caution">
    <text evidence="9">The sequence shown here is derived from an EMBL/GenBank/DDBJ whole genome shotgun (WGS) entry which is preliminary data.</text>
</comment>
<dbReference type="EMBL" id="DTHO01000068">
    <property type="protein sequence ID" value="HGH00048.1"/>
    <property type="molecule type" value="Genomic_DNA"/>
</dbReference>
<dbReference type="Pfam" id="PF08340">
    <property type="entry name" value="YicC-like_C"/>
    <property type="match status" value="1"/>
</dbReference>
<evidence type="ECO:0000259" key="8">
    <source>
        <dbReference type="Pfam" id="PF08340"/>
    </source>
</evidence>
<comment type="similarity">
    <text evidence="5">Belongs to the YicC/YloC family.</text>
</comment>
<proteinExistence type="inferred from homology"/>
<dbReference type="Pfam" id="PF03755">
    <property type="entry name" value="YicC-like_N"/>
    <property type="match status" value="1"/>
</dbReference>
<sequence length="284" mass="33109">MIESLTGYGFSEKGIFRVEAKSQNHRFLEINMKLPLSLSGYEVEIRKLIKERFHRGRIDIIVSINQKEVIGKVYLNKKLAKQLYSAFIELKKELSILGSIDISMFSNFKELFVYEEDELDNTDNLMLAVSEALQQLHQMRIREGDIIKQNLLQIADALEKEIVNLETMTEVSYNNHIEFLKNRIKELVAEINLDEKRILEQIIVYAQKSDIKEEVDRLRSHIIQFKENILKGGIVGKKLDFLLQEMMREANTVLAKTESIEVKNLGINIKTKVERLKEQIQNIQ</sequence>
<keyword evidence="2" id="KW-0540">Nuclease</keyword>
<keyword evidence="6" id="KW-0175">Coiled coil</keyword>
<comment type="cofactor">
    <cofactor evidence="1">
        <name>a divalent metal cation</name>
        <dbReference type="ChEBI" id="CHEBI:60240"/>
    </cofactor>
</comment>
<dbReference type="InterPro" id="IPR013551">
    <property type="entry name" value="YicC-like_C"/>
</dbReference>
<keyword evidence="3" id="KW-0255">Endonuclease</keyword>